<dbReference type="EMBL" id="JACBKZ010000008">
    <property type="protein sequence ID" value="KAF5944070.1"/>
    <property type="molecule type" value="Genomic_DNA"/>
</dbReference>
<reference evidence="6" key="1">
    <citation type="journal article" date="2020" name="Nat. Commun.">
        <title>Genome assembly of wild tea tree DASZ reveals pedigree and selection history of tea varieties.</title>
        <authorList>
            <person name="Zhang W."/>
            <person name="Zhang Y."/>
            <person name="Qiu H."/>
            <person name="Guo Y."/>
            <person name="Wan H."/>
            <person name="Zhang X."/>
            <person name="Scossa F."/>
            <person name="Alseekh S."/>
            <person name="Zhang Q."/>
            <person name="Wang P."/>
            <person name="Xu L."/>
            <person name="Schmidt M.H."/>
            <person name="Jia X."/>
            <person name="Li D."/>
            <person name="Zhu A."/>
            <person name="Guo F."/>
            <person name="Chen W."/>
            <person name="Ni D."/>
            <person name="Usadel B."/>
            <person name="Fernie A.R."/>
            <person name="Wen W."/>
        </authorList>
    </citation>
    <scope>NUCLEOTIDE SEQUENCE [LARGE SCALE GENOMIC DNA]</scope>
    <source>
        <strain evidence="6">cv. G240</strain>
    </source>
</reference>
<comment type="caution">
    <text evidence="5">The sequence shown here is derived from an EMBL/GenBank/DDBJ whole genome shotgun (WGS) entry which is preliminary data.</text>
</comment>
<evidence type="ECO:0000259" key="3">
    <source>
        <dbReference type="Pfam" id="PF23247"/>
    </source>
</evidence>
<dbReference type="Gene3D" id="3.80.10.10">
    <property type="entry name" value="Ribonuclease Inhibitor"/>
    <property type="match status" value="2"/>
</dbReference>
<dbReference type="Pfam" id="PF23247">
    <property type="entry name" value="LRR_RPS2"/>
    <property type="match status" value="1"/>
</dbReference>
<evidence type="ECO:0000313" key="6">
    <source>
        <dbReference type="Proteomes" id="UP000593564"/>
    </source>
</evidence>
<evidence type="ECO:0000256" key="1">
    <source>
        <dbReference type="ARBA" id="ARBA00022737"/>
    </source>
</evidence>
<dbReference type="Pfam" id="PF23598">
    <property type="entry name" value="LRR_14"/>
    <property type="match status" value="1"/>
</dbReference>
<accession>A0A7J7GTR9</accession>
<dbReference type="PANTHER" id="PTHR33463:SF143">
    <property type="entry name" value="NB-ARC DOMAIN-CONTAINING PROTEIN"/>
    <property type="match status" value="1"/>
</dbReference>
<sequence>MPPKSFFRWVAGAKEIELQANDILESGLKSKRSSVEGEQLSMYIDDHLKKSPFELDLIIGRPVETTIIIPSSITKAFEKYSFKEKKWIFDIHKTKCETKATSGVEAATERRAEETMKAAQLPEILYDREAYVMSAPFSSELPPIIKDEMKSKLKIQEIEEMPLRENEKRASNVIGWTERKSNLSLARDKLEAEFKSTHFPGSGSASMSTLPEKLISTEIAQTEVMPEQINESKATDDVVGFKELTPNISVQHEVLVTESALVAESTSASSIETEVEPKTIPLPTAEILPMEESKIASISSETEGMLSFPRAEILVSTPEIEVFPRILGRGMEVSASHTEKEPVKPELNVERTISIIMSRKGRWTHLINLQLVICHGDFIKDPGYGEVLLRGDDYLVFVRTNENFETPHKPKLDQGTISVGDGSSSSFLGSQKRTKISLPEDFFLQEVGGGLTEPPPEEKWRQPCVIALMENEFFSLPEKPNCSNLGFLFLQNNSNLGTISDSFFDDMPSLQVLDLSRTGVGSLPPSLFMCTGLRALFLRNCNSLDELPPQVGNFKHIEVLDLLGTEVYNLPDEIAKLTNLRRLLVSFYGADDSSEYDNLPPVLISSKIIPQLRSLQTLSIVVHPVDWRWKNNARAITPDVSSLNELTNLQFYIPEVDLLQLFTQKSLSWKAGRLGKFKLVIGQDIKRIVSRVPDDIESVYDKHDQCLRFVNGDGIPKEVVRVLECVTAFYLDHHCVIKNLSEFEITNFKELKFCVVRECPKIVEIIGNSGRTDSILPCVEHLSMHYLPELKNIWEGPLPQGSLGRLKVLSVHTCPKLEFVLKWSMLRFLSNLEELIVEDCYSLKVIIEMEGQSVDNNGAIIVLPRLNKMKLHYLPQLVSIWNVLNGVWPMSKLTPSVYGCPKLKI</sequence>
<dbReference type="InterPro" id="IPR055414">
    <property type="entry name" value="LRR_R13L4/SHOC2-like"/>
</dbReference>
<dbReference type="PANTHER" id="PTHR33463">
    <property type="entry name" value="NB-ARC DOMAIN-CONTAINING PROTEIN-RELATED"/>
    <property type="match status" value="1"/>
</dbReference>
<dbReference type="InterPro" id="IPR032675">
    <property type="entry name" value="LRR_dom_sf"/>
</dbReference>
<feature type="domain" description="Disease resistance protein At4g27190-like leucine-rich repeats" evidence="3">
    <location>
        <begin position="781"/>
        <end position="904"/>
    </location>
</feature>
<proteinExistence type="predicted"/>
<evidence type="ECO:0000259" key="4">
    <source>
        <dbReference type="Pfam" id="PF23598"/>
    </source>
</evidence>
<dbReference type="InterPro" id="IPR057135">
    <property type="entry name" value="At4g27190-like_LRR"/>
</dbReference>
<feature type="domain" description="Disease resistance R13L4/SHOC-2-like LRR" evidence="4">
    <location>
        <begin position="510"/>
        <end position="656"/>
    </location>
</feature>
<protein>
    <submittedName>
        <fullName evidence="5">Uncharacterized protein</fullName>
    </submittedName>
</protein>
<reference evidence="5 6" key="2">
    <citation type="submission" date="2020-07" db="EMBL/GenBank/DDBJ databases">
        <title>Genome assembly of wild tea tree DASZ reveals pedigree and selection history of tea varieties.</title>
        <authorList>
            <person name="Zhang W."/>
        </authorList>
    </citation>
    <scope>NUCLEOTIDE SEQUENCE [LARGE SCALE GENOMIC DNA]</scope>
    <source>
        <strain evidence="6">cv. G240</strain>
        <tissue evidence="5">Leaf</tissue>
    </source>
</reference>
<organism evidence="5 6">
    <name type="scientific">Camellia sinensis</name>
    <name type="common">Tea plant</name>
    <name type="synonym">Thea sinensis</name>
    <dbReference type="NCBI Taxonomy" id="4442"/>
    <lineage>
        <taxon>Eukaryota</taxon>
        <taxon>Viridiplantae</taxon>
        <taxon>Streptophyta</taxon>
        <taxon>Embryophyta</taxon>
        <taxon>Tracheophyta</taxon>
        <taxon>Spermatophyta</taxon>
        <taxon>Magnoliopsida</taxon>
        <taxon>eudicotyledons</taxon>
        <taxon>Gunneridae</taxon>
        <taxon>Pentapetalae</taxon>
        <taxon>asterids</taxon>
        <taxon>Ericales</taxon>
        <taxon>Theaceae</taxon>
        <taxon>Camellia</taxon>
    </lineage>
</organism>
<gene>
    <name evidence="5" type="ORF">HYC85_018147</name>
</gene>
<name>A0A7J7GTR9_CAMSI</name>
<evidence type="ECO:0000256" key="2">
    <source>
        <dbReference type="ARBA" id="ARBA00022821"/>
    </source>
</evidence>
<evidence type="ECO:0000313" key="5">
    <source>
        <dbReference type="EMBL" id="KAF5944070.1"/>
    </source>
</evidence>
<dbReference type="InterPro" id="IPR050905">
    <property type="entry name" value="Plant_NBS-LRR"/>
</dbReference>
<keyword evidence="6" id="KW-1185">Reference proteome</keyword>
<dbReference type="SUPFAM" id="SSF52058">
    <property type="entry name" value="L domain-like"/>
    <property type="match status" value="1"/>
</dbReference>
<dbReference type="Proteomes" id="UP000593564">
    <property type="component" value="Unassembled WGS sequence"/>
</dbReference>
<dbReference type="AlphaFoldDB" id="A0A7J7GTR9"/>
<keyword evidence="1" id="KW-0677">Repeat</keyword>
<keyword evidence="2" id="KW-0611">Plant defense</keyword>